<keyword evidence="2" id="KW-0472">Membrane</keyword>
<dbReference type="GeneID" id="66064281"/>
<dbReference type="EMBL" id="BBTG02000010">
    <property type="protein sequence ID" value="GAO13114.1"/>
    <property type="molecule type" value="Genomic_DNA"/>
</dbReference>
<proteinExistence type="predicted"/>
<feature type="compositionally biased region" description="Basic and acidic residues" evidence="1">
    <location>
        <begin position="156"/>
        <end position="176"/>
    </location>
</feature>
<keyword evidence="2" id="KW-0812">Transmembrane</keyword>
<feature type="compositionally biased region" description="Acidic residues" evidence="1">
    <location>
        <begin position="177"/>
        <end position="189"/>
    </location>
</feature>
<dbReference type="Proteomes" id="UP000027002">
    <property type="component" value="Chromosome 3"/>
</dbReference>
<keyword evidence="5" id="KW-1185">Reference proteome</keyword>
<organism evidence="3 6">
    <name type="scientific">Ustilaginoidea virens</name>
    <name type="common">Rice false smut fungus</name>
    <name type="synonym">Villosiclava virens</name>
    <dbReference type="NCBI Taxonomy" id="1159556"/>
    <lineage>
        <taxon>Eukaryota</taxon>
        <taxon>Fungi</taxon>
        <taxon>Dikarya</taxon>
        <taxon>Ascomycota</taxon>
        <taxon>Pezizomycotina</taxon>
        <taxon>Sordariomycetes</taxon>
        <taxon>Hypocreomycetidae</taxon>
        <taxon>Hypocreales</taxon>
        <taxon>Clavicipitaceae</taxon>
        <taxon>Ustilaginoidea</taxon>
    </lineage>
</organism>
<reference evidence="6" key="2">
    <citation type="journal article" date="2016" name="Genome Announc.">
        <title>Genome sequence of Ustilaginoidea virens IPU010, a rice pathogenic fungus causing false smut.</title>
        <authorList>
            <person name="Kumagai T."/>
            <person name="Ishii T."/>
            <person name="Terai G."/>
            <person name="Umemura M."/>
            <person name="Machida M."/>
            <person name="Asai K."/>
        </authorList>
    </citation>
    <scope>NUCLEOTIDE SEQUENCE [LARGE SCALE GENOMIC DNA]</scope>
    <source>
        <strain evidence="6">IPU010</strain>
    </source>
</reference>
<gene>
    <name evidence="4" type="ORF">UV8b_03503</name>
    <name evidence="3" type="ORF">UVI_02024730</name>
</gene>
<keyword evidence="2" id="KW-1133">Transmembrane helix</keyword>
<evidence type="ECO:0000313" key="5">
    <source>
        <dbReference type="Proteomes" id="UP000027002"/>
    </source>
</evidence>
<evidence type="ECO:0000256" key="1">
    <source>
        <dbReference type="SAM" id="MobiDB-lite"/>
    </source>
</evidence>
<name>A0A063C525_USTVR</name>
<dbReference type="AlphaFoldDB" id="A0A063C525"/>
<dbReference type="HOGENOM" id="CLU_1435443_0_0_1"/>
<dbReference type="KEGG" id="uvi:66064281"/>
<feature type="compositionally biased region" description="Polar residues" evidence="1">
    <location>
        <begin position="143"/>
        <end position="155"/>
    </location>
</feature>
<protein>
    <submittedName>
        <fullName evidence="3">Uncharacterized protein</fullName>
    </submittedName>
</protein>
<accession>A0A063C525</accession>
<evidence type="ECO:0000256" key="2">
    <source>
        <dbReference type="SAM" id="Phobius"/>
    </source>
</evidence>
<evidence type="ECO:0000313" key="3">
    <source>
        <dbReference type="EMBL" id="GAO13114.1"/>
    </source>
</evidence>
<feature type="region of interest" description="Disordered" evidence="1">
    <location>
        <begin position="101"/>
        <end position="189"/>
    </location>
</feature>
<dbReference type="RefSeq" id="XP_042996935.1">
    <property type="nucleotide sequence ID" value="XM_043141001.1"/>
</dbReference>
<evidence type="ECO:0000313" key="6">
    <source>
        <dbReference type="Proteomes" id="UP000054053"/>
    </source>
</evidence>
<reference evidence="3" key="1">
    <citation type="journal article" date="2016" name="Genome Announc.">
        <title>Genome Sequence of Ustilaginoidea virens IPU010, a Rice Pathogenic Fungus Causing False Smut.</title>
        <authorList>
            <person name="Kumagai T."/>
            <person name="Ishii T."/>
            <person name="Terai G."/>
            <person name="Umemura M."/>
            <person name="Machida M."/>
            <person name="Asai K."/>
        </authorList>
    </citation>
    <scope>NUCLEOTIDE SEQUENCE [LARGE SCALE GENOMIC DNA]</scope>
    <source>
        <strain evidence="3">IPU010</strain>
    </source>
</reference>
<sequence length="189" mass="20836">MDNLEQSRMEIVLLAAGVLVLVSVLAVLVLICVALKHSKGPPRQHNSTAWGGSWSERWDAGPPTSYRDEAFDNNVRQPSVSITDDIRRELASLRQIVTLTEPNRGSFPVQDNTDPVPSRSDTTNGKTNNQLIEHSVDCDGTSWCDTQDSRASSTAREQESDTVIKRPERTVDHGETFDLEAQDSADSDS</sequence>
<dbReference type="EMBL" id="CP072755">
    <property type="protein sequence ID" value="QUC19262.1"/>
    <property type="molecule type" value="Genomic_DNA"/>
</dbReference>
<reference evidence="4" key="3">
    <citation type="submission" date="2020-03" db="EMBL/GenBank/DDBJ databases">
        <title>A mixture of massive structural variations and highly conserved coding sequences in Ustilaginoidea virens genome.</title>
        <authorList>
            <person name="Zhang K."/>
            <person name="Zhao Z."/>
            <person name="Zhang Z."/>
            <person name="Li Y."/>
            <person name="Hsiang T."/>
            <person name="Sun W."/>
        </authorList>
    </citation>
    <scope>NUCLEOTIDE SEQUENCE</scope>
    <source>
        <strain evidence="4">UV-8b</strain>
    </source>
</reference>
<feature type="compositionally biased region" description="Polar residues" evidence="1">
    <location>
        <begin position="101"/>
        <end position="132"/>
    </location>
</feature>
<feature type="transmembrane region" description="Helical" evidence="2">
    <location>
        <begin position="12"/>
        <end position="35"/>
    </location>
</feature>
<evidence type="ECO:0000313" key="4">
    <source>
        <dbReference type="EMBL" id="QUC19262.1"/>
    </source>
</evidence>
<dbReference type="OrthoDB" id="5091726at2759"/>
<dbReference type="Proteomes" id="UP000054053">
    <property type="component" value="Unassembled WGS sequence"/>
</dbReference>